<evidence type="ECO:0000313" key="5">
    <source>
        <dbReference type="EMBL" id="SVB84281.1"/>
    </source>
</evidence>
<dbReference type="EMBL" id="UINC01060116">
    <property type="protein sequence ID" value="SVB84281.1"/>
    <property type="molecule type" value="Genomic_DNA"/>
</dbReference>
<dbReference type="PANTHER" id="PTHR30349">
    <property type="entry name" value="PHAGE INTEGRASE-RELATED"/>
    <property type="match status" value="1"/>
</dbReference>
<dbReference type="InterPro" id="IPR011010">
    <property type="entry name" value="DNA_brk_join_enz"/>
</dbReference>
<evidence type="ECO:0000259" key="4">
    <source>
        <dbReference type="PROSITE" id="PS51900"/>
    </source>
</evidence>
<dbReference type="Pfam" id="PF00589">
    <property type="entry name" value="Phage_integrase"/>
    <property type="match status" value="1"/>
</dbReference>
<dbReference type="PROSITE" id="PS51900">
    <property type="entry name" value="CB"/>
    <property type="match status" value="1"/>
</dbReference>
<dbReference type="GO" id="GO:0006310">
    <property type="term" value="P:DNA recombination"/>
    <property type="evidence" value="ECO:0007669"/>
    <property type="project" value="UniProtKB-KW"/>
</dbReference>
<dbReference type="Pfam" id="PF13102">
    <property type="entry name" value="Phage_int_SAM_5"/>
    <property type="match status" value="1"/>
</dbReference>
<accession>A0A382HCU0</accession>
<dbReference type="PANTHER" id="PTHR30349:SF94">
    <property type="entry name" value="INTEGRASE_RECOMBINASE HI_1414-RELATED"/>
    <property type="match status" value="1"/>
</dbReference>
<feature type="domain" description="Tyr recombinase" evidence="3">
    <location>
        <begin position="186"/>
        <end position="356"/>
    </location>
</feature>
<dbReference type="PROSITE" id="PS51898">
    <property type="entry name" value="TYR_RECOMBINASE"/>
    <property type="match status" value="1"/>
</dbReference>
<dbReference type="Gene3D" id="1.10.150.130">
    <property type="match status" value="1"/>
</dbReference>
<dbReference type="InterPro" id="IPR050090">
    <property type="entry name" value="Tyrosine_recombinase_XerCD"/>
</dbReference>
<reference evidence="5" key="1">
    <citation type="submission" date="2018-05" db="EMBL/GenBank/DDBJ databases">
        <authorList>
            <person name="Lanie J.A."/>
            <person name="Ng W.-L."/>
            <person name="Kazmierczak K.M."/>
            <person name="Andrzejewski T.M."/>
            <person name="Davidsen T.M."/>
            <person name="Wayne K.J."/>
            <person name="Tettelin H."/>
            <person name="Glass J.I."/>
            <person name="Rusch D."/>
            <person name="Podicherti R."/>
            <person name="Tsui H.-C.T."/>
            <person name="Winkler M.E."/>
        </authorList>
    </citation>
    <scope>NUCLEOTIDE SEQUENCE</scope>
</reference>
<protein>
    <recommendedName>
        <fullName evidence="6">Tyr recombinase domain-containing protein</fullName>
    </recommendedName>
</protein>
<dbReference type="Gene3D" id="1.10.443.10">
    <property type="entry name" value="Intergrase catalytic core"/>
    <property type="match status" value="1"/>
</dbReference>
<dbReference type="SUPFAM" id="SSF56349">
    <property type="entry name" value="DNA breaking-rejoining enzymes"/>
    <property type="match status" value="1"/>
</dbReference>
<evidence type="ECO:0000259" key="3">
    <source>
        <dbReference type="PROSITE" id="PS51898"/>
    </source>
</evidence>
<dbReference type="InterPro" id="IPR002104">
    <property type="entry name" value="Integrase_catalytic"/>
</dbReference>
<dbReference type="InterPro" id="IPR013762">
    <property type="entry name" value="Integrase-like_cat_sf"/>
</dbReference>
<sequence length="356" mass="40239">MASIRKDPRGKSPYWYACITLPDGRRTQRSTGTKDRGQARRIADQMEDATLVARKGRMTETAARRVAADIYQIVNKDKLPASSIRSYFERWLERKAIENVESTHTRYSITINQVLDYLGDLADKDISYFDSKVITEIRDRMAKEKSPATANHTVKTLRAALNQARRDGLVDQNEASKVTLIKHRSNKRKAFKIEEIQHLLEVADDEWRGIIIAGLYTGQRLGDIATLTWANINLQTKQIHLVTRKQGRSTSLPIAEPLFNHLEHLPAGDDPNAPLFPNAYRTVTTQQGRSSTLSGQFHRIMESAGLVPKRTWKSTGKGRDKKRQFSPLSFHSLRHTATTLFKEAGVAHAVVQDIIG</sequence>
<keyword evidence="2" id="KW-0233">DNA recombination</keyword>
<evidence type="ECO:0000256" key="1">
    <source>
        <dbReference type="ARBA" id="ARBA00023125"/>
    </source>
</evidence>
<gene>
    <name evidence="5" type="ORF">METZ01_LOCUS237135</name>
</gene>
<proteinExistence type="predicted"/>
<name>A0A382HCU0_9ZZZZ</name>
<feature type="non-terminal residue" evidence="5">
    <location>
        <position position="356"/>
    </location>
</feature>
<dbReference type="InterPro" id="IPR025269">
    <property type="entry name" value="SAM-like_dom"/>
</dbReference>
<dbReference type="AlphaFoldDB" id="A0A382HCU0"/>
<evidence type="ECO:0000256" key="2">
    <source>
        <dbReference type="ARBA" id="ARBA00023172"/>
    </source>
</evidence>
<evidence type="ECO:0008006" key="6">
    <source>
        <dbReference type="Google" id="ProtNLM"/>
    </source>
</evidence>
<dbReference type="GO" id="GO:0003677">
    <property type="term" value="F:DNA binding"/>
    <property type="evidence" value="ECO:0007669"/>
    <property type="project" value="UniProtKB-KW"/>
</dbReference>
<keyword evidence="1" id="KW-0238">DNA-binding</keyword>
<dbReference type="GO" id="GO:0015074">
    <property type="term" value="P:DNA integration"/>
    <property type="evidence" value="ECO:0007669"/>
    <property type="project" value="InterPro"/>
</dbReference>
<feature type="domain" description="Core-binding (CB)" evidence="4">
    <location>
        <begin position="82"/>
        <end position="165"/>
    </location>
</feature>
<organism evidence="5">
    <name type="scientific">marine metagenome</name>
    <dbReference type="NCBI Taxonomy" id="408172"/>
    <lineage>
        <taxon>unclassified sequences</taxon>
        <taxon>metagenomes</taxon>
        <taxon>ecological metagenomes</taxon>
    </lineage>
</organism>
<dbReference type="InterPro" id="IPR044068">
    <property type="entry name" value="CB"/>
</dbReference>
<dbReference type="InterPro" id="IPR010998">
    <property type="entry name" value="Integrase_recombinase_N"/>
</dbReference>